<accession>A0A542DD89</accession>
<comment type="caution">
    <text evidence="3">The sequence shown here is derived from an EMBL/GenBank/DDBJ whole genome shotgun (WGS) entry which is preliminary data.</text>
</comment>
<evidence type="ECO:0000256" key="1">
    <source>
        <dbReference type="SAM" id="MobiDB-lite"/>
    </source>
</evidence>
<keyword evidence="2" id="KW-0472">Membrane</keyword>
<dbReference type="RefSeq" id="WP_141995896.1">
    <property type="nucleotide sequence ID" value="NZ_VFML01000001.1"/>
</dbReference>
<sequence length="99" mass="10505">MADNGGPAGKRRFEDELAGLDPNDPEVQEFAAHLDRMERTGPSFTVEGSIKGVGEFADASNRAGGGKWLAAVIVVCLILFGILFAAWDTIGRVLAWLSG</sequence>
<keyword evidence="2" id="KW-0812">Transmembrane</keyword>
<gene>
    <name evidence="3" type="ORF">FB471_0701</name>
</gene>
<dbReference type="OrthoDB" id="3695183at2"/>
<keyword evidence="2" id="KW-1133">Transmembrane helix</keyword>
<proteinExistence type="predicted"/>
<keyword evidence="4" id="KW-1185">Reference proteome</keyword>
<dbReference type="AlphaFoldDB" id="A0A542DD89"/>
<name>A0A542DD89_AMYCI</name>
<evidence type="ECO:0000313" key="4">
    <source>
        <dbReference type="Proteomes" id="UP000320876"/>
    </source>
</evidence>
<protein>
    <submittedName>
        <fullName evidence="3">Uncharacterized protein</fullName>
    </submittedName>
</protein>
<organism evidence="3 4">
    <name type="scientific">Amycolatopsis cihanbeyliensis</name>
    <dbReference type="NCBI Taxonomy" id="1128664"/>
    <lineage>
        <taxon>Bacteria</taxon>
        <taxon>Bacillati</taxon>
        <taxon>Actinomycetota</taxon>
        <taxon>Actinomycetes</taxon>
        <taxon>Pseudonocardiales</taxon>
        <taxon>Pseudonocardiaceae</taxon>
        <taxon>Amycolatopsis</taxon>
    </lineage>
</organism>
<feature type="region of interest" description="Disordered" evidence="1">
    <location>
        <begin position="1"/>
        <end position="24"/>
    </location>
</feature>
<feature type="transmembrane region" description="Helical" evidence="2">
    <location>
        <begin position="68"/>
        <end position="87"/>
    </location>
</feature>
<reference evidence="3 4" key="1">
    <citation type="submission" date="2019-06" db="EMBL/GenBank/DDBJ databases">
        <title>Sequencing the genomes of 1000 actinobacteria strains.</title>
        <authorList>
            <person name="Klenk H.-P."/>
        </authorList>
    </citation>
    <scope>NUCLEOTIDE SEQUENCE [LARGE SCALE GENOMIC DNA]</scope>
    <source>
        <strain evidence="3 4">DSM 45679</strain>
    </source>
</reference>
<dbReference type="EMBL" id="VFML01000001">
    <property type="protein sequence ID" value="TQJ01039.1"/>
    <property type="molecule type" value="Genomic_DNA"/>
</dbReference>
<dbReference type="Proteomes" id="UP000320876">
    <property type="component" value="Unassembled WGS sequence"/>
</dbReference>
<evidence type="ECO:0000256" key="2">
    <source>
        <dbReference type="SAM" id="Phobius"/>
    </source>
</evidence>
<evidence type="ECO:0000313" key="3">
    <source>
        <dbReference type="EMBL" id="TQJ01039.1"/>
    </source>
</evidence>